<dbReference type="EMBL" id="JAHUZN010000002">
    <property type="protein sequence ID" value="KAG8501228.1"/>
    <property type="molecule type" value="Genomic_DNA"/>
</dbReference>
<evidence type="ECO:0000313" key="1">
    <source>
        <dbReference type="EMBL" id="KAG8501228.1"/>
    </source>
</evidence>
<reference evidence="1 2" key="1">
    <citation type="journal article" date="2021" name="bioRxiv">
        <title>The Gossypium anomalum genome as a resource for cotton improvement and evolutionary analysis of hybrid incompatibility.</title>
        <authorList>
            <person name="Grover C.E."/>
            <person name="Yuan D."/>
            <person name="Arick M.A."/>
            <person name="Miller E.R."/>
            <person name="Hu G."/>
            <person name="Peterson D.G."/>
            <person name="Wendel J.F."/>
            <person name="Udall J.A."/>
        </authorList>
    </citation>
    <scope>NUCLEOTIDE SEQUENCE [LARGE SCALE GENOMIC DNA]</scope>
    <source>
        <strain evidence="1">JFW-Udall</strain>
        <tissue evidence="1">Leaf</tissue>
    </source>
</reference>
<proteinExistence type="predicted"/>
<dbReference type="OrthoDB" id="423607at2759"/>
<gene>
    <name evidence="1" type="ORF">CXB51_003355</name>
</gene>
<organism evidence="1 2">
    <name type="scientific">Gossypium anomalum</name>
    <dbReference type="NCBI Taxonomy" id="47600"/>
    <lineage>
        <taxon>Eukaryota</taxon>
        <taxon>Viridiplantae</taxon>
        <taxon>Streptophyta</taxon>
        <taxon>Embryophyta</taxon>
        <taxon>Tracheophyta</taxon>
        <taxon>Spermatophyta</taxon>
        <taxon>Magnoliopsida</taxon>
        <taxon>eudicotyledons</taxon>
        <taxon>Gunneridae</taxon>
        <taxon>Pentapetalae</taxon>
        <taxon>rosids</taxon>
        <taxon>malvids</taxon>
        <taxon>Malvales</taxon>
        <taxon>Malvaceae</taxon>
        <taxon>Malvoideae</taxon>
        <taxon>Gossypium</taxon>
    </lineage>
</organism>
<sequence length="88" mass="9999">MLSRKLTLKCDHRFVRKRDEALALIPECCQNLTRLTLRACLDLIDAAKDINVVLDTCPPLKELSVKRLYRIIDGASTELDRPGVVAHR</sequence>
<protein>
    <submittedName>
        <fullName evidence="1">Uncharacterized protein</fullName>
    </submittedName>
</protein>
<dbReference type="Proteomes" id="UP000701853">
    <property type="component" value="Chromosome 2"/>
</dbReference>
<dbReference type="AlphaFoldDB" id="A0A8J5Z2B7"/>
<evidence type="ECO:0000313" key="2">
    <source>
        <dbReference type="Proteomes" id="UP000701853"/>
    </source>
</evidence>
<comment type="caution">
    <text evidence="1">The sequence shown here is derived from an EMBL/GenBank/DDBJ whole genome shotgun (WGS) entry which is preliminary data.</text>
</comment>
<accession>A0A8J5Z2B7</accession>
<name>A0A8J5Z2B7_9ROSI</name>
<keyword evidence="2" id="KW-1185">Reference proteome</keyword>